<keyword evidence="2" id="KW-1185">Reference proteome</keyword>
<dbReference type="RefSeq" id="WP_183998490.1">
    <property type="nucleotide sequence ID" value="NZ_JACIEH010000002.1"/>
</dbReference>
<dbReference type="EMBL" id="JACIEH010000002">
    <property type="protein sequence ID" value="MBB4099197.1"/>
    <property type="molecule type" value="Genomic_DNA"/>
</dbReference>
<organism evidence="1 2">
    <name type="scientific">Sphingomonas kyeonggiensis</name>
    <dbReference type="NCBI Taxonomy" id="1268553"/>
    <lineage>
        <taxon>Bacteria</taxon>
        <taxon>Pseudomonadati</taxon>
        <taxon>Pseudomonadota</taxon>
        <taxon>Alphaproteobacteria</taxon>
        <taxon>Sphingomonadales</taxon>
        <taxon>Sphingomonadaceae</taxon>
        <taxon>Sphingomonas</taxon>
    </lineage>
</organism>
<evidence type="ECO:0000313" key="1">
    <source>
        <dbReference type="EMBL" id="MBB4099197.1"/>
    </source>
</evidence>
<dbReference type="Proteomes" id="UP000557392">
    <property type="component" value="Unassembled WGS sequence"/>
</dbReference>
<reference evidence="1 2" key="1">
    <citation type="submission" date="2020-08" db="EMBL/GenBank/DDBJ databases">
        <title>Genomic Encyclopedia of Type Strains, Phase IV (KMG-IV): sequencing the most valuable type-strain genomes for metagenomic binning, comparative biology and taxonomic classification.</title>
        <authorList>
            <person name="Goeker M."/>
        </authorList>
    </citation>
    <scope>NUCLEOTIDE SEQUENCE [LARGE SCALE GENOMIC DNA]</scope>
    <source>
        <strain evidence="1 2">DSM 101806</strain>
    </source>
</reference>
<protein>
    <submittedName>
        <fullName evidence="1">Uncharacterized protein</fullName>
    </submittedName>
</protein>
<name>A0A7W6JVD5_9SPHN</name>
<sequence length="110" mass="11708">MPQFKVNEPQTSTEAVIKVEVSKANPLPPGPHRFQLVVIDNEGNESEPAFVDLTVQALNAPTAVLELVDGGGKKIDPAVVIEGKSFTLSAAKSIDVAPGTIVQYRFTLLP</sequence>
<evidence type="ECO:0000313" key="2">
    <source>
        <dbReference type="Proteomes" id="UP000557392"/>
    </source>
</evidence>
<gene>
    <name evidence="1" type="ORF">GGR46_002761</name>
</gene>
<accession>A0A7W6JVD5</accession>
<proteinExistence type="predicted"/>
<comment type="caution">
    <text evidence="1">The sequence shown here is derived from an EMBL/GenBank/DDBJ whole genome shotgun (WGS) entry which is preliminary data.</text>
</comment>
<dbReference type="AlphaFoldDB" id="A0A7W6JVD5"/>